<feature type="transmembrane region" description="Helical" evidence="1">
    <location>
        <begin position="54"/>
        <end position="72"/>
    </location>
</feature>
<protein>
    <recommendedName>
        <fullName evidence="4">DUF4179 domain-containing protein</fullName>
    </recommendedName>
</protein>
<dbReference type="EMBL" id="LWMN01000010">
    <property type="protein sequence ID" value="OAQ56315.1"/>
    <property type="molecule type" value="Genomic_DNA"/>
</dbReference>
<keyword evidence="3" id="KW-1185">Reference proteome</keyword>
<name>A0A179ESV5_ENTTH</name>
<dbReference type="RefSeq" id="WP_067481868.1">
    <property type="nucleotide sequence ID" value="NZ_LWMN01000010.1"/>
</dbReference>
<sequence>MKKDPLEYLTEEQLDELLKCTDQPFHEKNKKEIKNKFVTKKNMFRKKRQQKRRWIIGGSTAALGLLLVGFTFRDDLSLAYKKRFGTDTEILLLNSDKLSQEVTDQGLRLKAVASFKDGNNQYLVSQLTDLTGDRLAKDTVIEDWEMFSGGNTQVVNYDEGTKTATLVTSAIGAEATPISGFQIRSFASQEKNFIKTFTPKWEEIVKPAKTWIDLTKQESQGGGFDEKEAKKLGVTWDEIIKEGLKPLEVNEKLDRNFTISNIAYKDNLLHVQLKIPNEPKMAAVFPSLAIGEKEIEPIVDFSIDEGTHNNQTGRSDYQEYVFAISEADLTQAKLLLNGWNWGVYQEGNWLIQLKEAKELPITNLPDQEIDGATDKVFLENITLSPLALDFDYTGSLINVPIILTYKDGTTFRLDEDRSHFQEGKKMHYRYEFGLKDNEEIQSIKIGASELSLDSKDSATSEEK</sequence>
<evidence type="ECO:0000313" key="2">
    <source>
        <dbReference type="EMBL" id="OAQ56315.1"/>
    </source>
</evidence>
<keyword evidence="1" id="KW-0812">Transmembrane</keyword>
<keyword evidence="1" id="KW-1133">Transmembrane helix</keyword>
<dbReference type="AlphaFoldDB" id="A0A179ESV5"/>
<comment type="caution">
    <text evidence="2">The sequence shown here is derived from an EMBL/GenBank/DDBJ whole genome shotgun (WGS) entry which is preliminary data.</text>
</comment>
<gene>
    <name evidence="2" type="ORF">A6E74_02575</name>
</gene>
<accession>A0A179ESV5</accession>
<organism evidence="2 3">
    <name type="scientific">Enterococcus thailandicus</name>
    <dbReference type="NCBI Taxonomy" id="417368"/>
    <lineage>
        <taxon>Bacteria</taxon>
        <taxon>Bacillati</taxon>
        <taxon>Bacillota</taxon>
        <taxon>Bacilli</taxon>
        <taxon>Lactobacillales</taxon>
        <taxon>Enterococcaceae</taxon>
        <taxon>Enterococcus</taxon>
    </lineage>
</organism>
<reference evidence="2 3" key="1">
    <citation type="submission" date="2016-04" db="EMBL/GenBank/DDBJ databases">
        <title>Draft genome of an Enterococcus thailandicus strain isolated from bovine feces.</title>
        <authorList>
            <person name="Beukers A.G."/>
            <person name="Zaheer R."/>
            <person name="Goji N."/>
            <person name="Cook S.R."/>
            <person name="Amoako K."/>
            <person name="Chaves A.V."/>
            <person name="Ward M.P."/>
            <person name="Mcallister T.A."/>
        </authorList>
    </citation>
    <scope>NUCLEOTIDE SEQUENCE [LARGE SCALE GENOMIC DNA]</scope>
    <source>
        <strain evidence="2 3">F0711D 46</strain>
    </source>
</reference>
<evidence type="ECO:0008006" key="4">
    <source>
        <dbReference type="Google" id="ProtNLM"/>
    </source>
</evidence>
<evidence type="ECO:0000313" key="3">
    <source>
        <dbReference type="Proteomes" id="UP000078516"/>
    </source>
</evidence>
<keyword evidence="1" id="KW-0472">Membrane</keyword>
<proteinExistence type="predicted"/>
<dbReference type="Proteomes" id="UP000078516">
    <property type="component" value="Unassembled WGS sequence"/>
</dbReference>
<evidence type="ECO:0000256" key="1">
    <source>
        <dbReference type="SAM" id="Phobius"/>
    </source>
</evidence>